<dbReference type="SUPFAM" id="SSF48264">
    <property type="entry name" value="Cytochrome P450"/>
    <property type="match status" value="1"/>
</dbReference>
<comment type="similarity">
    <text evidence="1 2">Belongs to the cytochrome P450 family.</text>
</comment>
<keyword evidence="4" id="KW-1185">Reference proteome</keyword>
<dbReference type="RefSeq" id="WP_187555080.1">
    <property type="nucleotide sequence ID" value="NZ_CP060716.1"/>
</dbReference>
<protein>
    <submittedName>
        <fullName evidence="3">Cytochrome P450</fullName>
    </submittedName>
</protein>
<dbReference type="GO" id="GO:0004497">
    <property type="term" value="F:monooxygenase activity"/>
    <property type="evidence" value="ECO:0007669"/>
    <property type="project" value="UniProtKB-KW"/>
</dbReference>
<keyword evidence="2" id="KW-0503">Monooxygenase</keyword>
<dbReference type="Pfam" id="PF00067">
    <property type="entry name" value="p450"/>
    <property type="match status" value="1"/>
</dbReference>
<dbReference type="InterPro" id="IPR002397">
    <property type="entry name" value="Cyt_P450_B"/>
</dbReference>
<dbReference type="Proteomes" id="UP000515934">
    <property type="component" value="Chromosome"/>
</dbReference>
<dbReference type="PANTHER" id="PTHR46696">
    <property type="entry name" value="P450, PUTATIVE (EUROFUNG)-RELATED"/>
    <property type="match status" value="1"/>
</dbReference>
<dbReference type="Gene3D" id="1.10.630.10">
    <property type="entry name" value="Cytochrome P450"/>
    <property type="match status" value="1"/>
</dbReference>
<reference evidence="3 4" key="1">
    <citation type="submission" date="2020-08" db="EMBL/GenBank/DDBJ databases">
        <title>Genome sequence of Leucobacter denitrificans KACC 14055T.</title>
        <authorList>
            <person name="Hyun D.-W."/>
            <person name="Bae J.-W."/>
        </authorList>
    </citation>
    <scope>NUCLEOTIDE SEQUENCE [LARGE SCALE GENOMIC DNA]</scope>
    <source>
        <strain evidence="3 4">KACC 14055</strain>
    </source>
</reference>
<gene>
    <name evidence="3" type="ORF">H9L06_10290</name>
</gene>
<sequence length="338" mass="37268">MRDAAIDAETFSSAVSRFRAIPNSLDGDEHRTYRDLIDTYFTDEEVAAQEAQCRAHASAIVAGLARGEMVRTVIDIGTTFAVRAQSTWLGWPEDVENDLVTWVNDKRDASREGNDAQLAEIADRFDAIITRVLDASKSGDPESVTARLTREQVDGRPLEHEEIVSILRNWTAGDLGSLAACVGVIVHHIATDVALQRYLRELLAAADPRQFEDALEEVLRIDNPFVSNRRVTTRDTQIAGVDVPAGTRVHLNWTSANRDSEVFESPDSFNPDANQAQNLVFGIGPHVCPGRALTLMELRVIVSELLNQTDTITMYAGEKPLRERPPASGWAQVPIVLA</sequence>
<dbReference type="InterPro" id="IPR036396">
    <property type="entry name" value="Cyt_P450_sf"/>
</dbReference>
<name>A0A7G9S435_9MICO</name>
<dbReference type="PRINTS" id="PR00359">
    <property type="entry name" value="BP450"/>
</dbReference>
<dbReference type="PROSITE" id="PS00086">
    <property type="entry name" value="CYTOCHROME_P450"/>
    <property type="match status" value="1"/>
</dbReference>
<keyword evidence="2" id="KW-0479">Metal-binding</keyword>
<dbReference type="InterPro" id="IPR017972">
    <property type="entry name" value="Cyt_P450_CS"/>
</dbReference>
<evidence type="ECO:0000313" key="3">
    <source>
        <dbReference type="EMBL" id="QNN62610.1"/>
    </source>
</evidence>
<dbReference type="AlphaFoldDB" id="A0A7G9S435"/>
<dbReference type="KEGG" id="ldn:H9L06_10290"/>
<dbReference type="PANTHER" id="PTHR46696:SF6">
    <property type="entry name" value="P450, PUTATIVE (EUROFUNG)-RELATED"/>
    <property type="match status" value="1"/>
</dbReference>
<dbReference type="GO" id="GO:0020037">
    <property type="term" value="F:heme binding"/>
    <property type="evidence" value="ECO:0007669"/>
    <property type="project" value="InterPro"/>
</dbReference>
<evidence type="ECO:0000313" key="4">
    <source>
        <dbReference type="Proteomes" id="UP000515934"/>
    </source>
</evidence>
<organism evidence="3 4">
    <name type="scientific">Leucobacter denitrificans</name>
    <dbReference type="NCBI Taxonomy" id="683042"/>
    <lineage>
        <taxon>Bacteria</taxon>
        <taxon>Bacillati</taxon>
        <taxon>Actinomycetota</taxon>
        <taxon>Actinomycetes</taxon>
        <taxon>Micrococcales</taxon>
        <taxon>Microbacteriaceae</taxon>
        <taxon>Leucobacter</taxon>
    </lineage>
</organism>
<dbReference type="InterPro" id="IPR001128">
    <property type="entry name" value="Cyt_P450"/>
</dbReference>
<dbReference type="EMBL" id="CP060716">
    <property type="protein sequence ID" value="QNN62610.1"/>
    <property type="molecule type" value="Genomic_DNA"/>
</dbReference>
<dbReference type="GO" id="GO:0005506">
    <property type="term" value="F:iron ion binding"/>
    <property type="evidence" value="ECO:0007669"/>
    <property type="project" value="InterPro"/>
</dbReference>
<proteinExistence type="inferred from homology"/>
<keyword evidence="2" id="KW-0349">Heme</keyword>
<evidence type="ECO:0000256" key="1">
    <source>
        <dbReference type="ARBA" id="ARBA00010617"/>
    </source>
</evidence>
<evidence type="ECO:0000256" key="2">
    <source>
        <dbReference type="RuleBase" id="RU000461"/>
    </source>
</evidence>
<keyword evidence="2" id="KW-0560">Oxidoreductase</keyword>
<keyword evidence="2" id="KW-0408">Iron</keyword>
<dbReference type="GO" id="GO:0016705">
    <property type="term" value="F:oxidoreductase activity, acting on paired donors, with incorporation or reduction of molecular oxygen"/>
    <property type="evidence" value="ECO:0007669"/>
    <property type="project" value="InterPro"/>
</dbReference>
<accession>A0A7G9S435</accession>